<organism evidence="2 3">
    <name type="scientific">Paenibacillus kribbensis</name>
    <dbReference type="NCBI Taxonomy" id="172713"/>
    <lineage>
        <taxon>Bacteria</taxon>
        <taxon>Bacillati</taxon>
        <taxon>Bacillota</taxon>
        <taxon>Bacilli</taxon>
        <taxon>Bacillales</taxon>
        <taxon>Paenibacillaceae</taxon>
        <taxon>Paenibacillus</taxon>
    </lineage>
</organism>
<dbReference type="OrthoDB" id="9795002at2"/>
<proteinExistence type="predicted"/>
<dbReference type="AlphaFoldDB" id="A0A222WL74"/>
<dbReference type="KEGG" id="pkb:B4V02_09340"/>
<keyword evidence="3" id="KW-1185">Reference proteome</keyword>
<evidence type="ECO:0000313" key="2">
    <source>
        <dbReference type="EMBL" id="ASR46866.1"/>
    </source>
</evidence>
<dbReference type="RefSeq" id="WP_094154582.1">
    <property type="nucleotide sequence ID" value="NZ_CP020028.1"/>
</dbReference>
<dbReference type="PROSITE" id="PS50921">
    <property type="entry name" value="ANTAR"/>
    <property type="match status" value="1"/>
</dbReference>
<dbReference type="GO" id="GO:0003723">
    <property type="term" value="F:RNA binding"/>
    <property type="evidence" value="ECO:0007669"/>
    <property type="project" value="InterPro"/>
</dbReference>
<dbReference type="Proteomes" id="UP000214666">
    <property type="component" value="Chromosome"/>
</dbReference>
<dbReference type="InterPro" id="IPR036388">
    <property type="entry name" value="WH-like_DNA-bd_sf"/>
</dbReference>
<dbReference type="InterPro" id="IPR005561">
    <property type="entry name" value="ANTAR"/>
</dbReference>
<dbReference type="SUPFAM" id="SSF52172">
    <property type="entry name" value="CheY-like"/>
    <property type="match status" value="1"/>
</dbReference>
<gene>
    <name evidence="2" type="ORF">B4V02_09340</name>
</gene>
<sequence>MRSLLVIHPHSEHVSGEAHAVSLRQAGPEQLLESNGYLTLPCRDESEIKQLIHGADAAVLNIPVGTISAWSTKLEQAKAIPLLWWCSAESALSSTEFCEANVPVDGILTPSMAVHELNWALHFSAKRFFERQHWLSERKQLTARLEERKWIDMAKGILGEVNGIPEAEAYDLLRKKAMNERKRIVDVAISIVKAQQMLKA</sequence>
<evidence type="ECO:0000259" key="1">
    <source>
        <dbReference type="PROSITE" id="PS50921"/>
    </source>
</evidence>
<evidence type="ECO:0000313" key="3">
    <source>
        <dbReference type="Proteomes" id="UP000214666"/>
    </source>
</evidence>
<dbReference type="SMART" id="SM01012">
    <property type="entry name" value="ANTAR"/>
    <property type="match status" value="1"/>
</dbReference>
<dbReference type="Pfam" id="PF03861">
    <property type="entry name" value="ANTAR"/>
    <property type="match status" value="1"/>
</dbReference>
<dbReference type="STRING" id="172713.GCA_001705305_03874"/>
<reference evidence="2 3" key="1">
    <citation type="submission" date="2017-03" db="EMBL/GenBank/DDBJ databases">
        <title>Complete genome sequence of Paenibacillus Kribbensis producing bioflocculants.</title>
        <authorList>
            <person name="Lee H.-G."/>
            <person name="Oh H.-M."/>
        </authorList>
    </citation>
    <scope>NUCLEOTIDE SEQUENCE [LARGE SCALE GENOMIC DNA]</scope>
    <source>
        <strain evidence="2 3">AM49</strain>
    </source>
</reference>
<name>A0A222WL74_9BACL</name>
<feature type="domain" description="ANTAR" evidence="1">
    <location>
        <begin position="131"/>
        <end position="192"/>
    </location>
</feature>
<dbReference type="EMBL" id="CP020028">
    <property type="protein sequence ID" value="ASR46866.1"/>
    <property type="molecule type" value="Genomic_DNA"/>
</dbReference>
<accession>A0A222WL74</accession>
<dbReference type="InterPro" id="IPR011006">
    <property type="entry name" value="CheY-like_superfamily"/>
</dbReference>
<protein>
    <recommendedName>
        <fullName evidence="1">ANTAR domain-containing protein</fullName>
    </recommendedName>
</protein>
<dbReference type="Gene3D" id="1.10.10.10">
    <property type="entry name" value="Winged helix-like DNA-binding domain superfamily/Winged helix DNA-binding domain"/>
    <property type="match status" value="1"/>
</dbReference>